<evidence type="ECO:0000313" key="2">
    <source>
        <dbReference type="Proteomes" id="UP000245680"/>
    </source>
</evidence>
<dbReference type="RefSeq" id="WP_109813520.1">
    <property type="nucleotide sequence ID" value="NZ_QGKU01000069.1"/>
</dbReference>
<dbReference type="EMBL" id="QGKU01000069">
    <property type="protein sequence ID" value="PWR00766.1"/>
    <property type="molecule type" value="Genomic_DNA"/>
</dbReference>
<reference evidence="1 2" key="1">
    <citation type="submission" date="2018-05" db="EMBL/GenBank/DDBJ databases">
        <title>Rhodobacteraceae gen. nov., sp. nov. isolated from sea water.</title>
        <authorList>
            <person name="Ren Y."/>
        </authorList>
    </citation>
    <scope>NUCLEOTIDE SEQUENCE [LARGE SCALE GENOMIC DNA]</scope>
    <source>
        <strain evidence="1 2">TG-679</strain>
    </source>
</reference>
<accession>A0A2V2LBX8</accession>
<gene>
    <name evidence="1" type="ORF">DKT77_20600</name>
</gene>
<evidence type="ECO:0000313" key="1">
    <source>
        <dbReference type="EMBL" id="PWR00766.1"/>
    </source>
</evidence>
<dbReference type="PIRSF" id="PIRSF015736">
    <property type="entry name" value="MI"/>
    <property type="match status" value="1"/>
</dbReference>
<dbReference type="InterPro" id="IPR053714">
    <property type="entry name" value="Iso_Racemase_Enz_sf"/>
</dbReference>
<proteinExistence type="predicted"/>
<dbReference type="AlphaFoldDB" id="A0A2V2LBX8"/>
<dbReference type="OrthoDB" id="9816064at2"/>
<protein>
    <submittedName>
        <fullName evidence="1">Asp/Glu racemase</fullName>
    </submittedName>
</protein>
<dbReference type="Gene3D" id="3.40.50.12500">
    <property type="match status" value="1"/>
</dbReference>
<dbReference type="InterPro" id="IPR026286">
    <property type="entry name" value="MaiA/AMDase"/>
</dbReference>
<dbReference type="Pfam" id="PF17645">
    <property type="entry name" value="Amdase"/>
    <property type="match status" value="1"/>
</dbReference>
<organism evidence="1 2">
    <name type="scientific">Meridianimarinicoccus roseus</name>
    <dbReference type="NCBI Taxonomy" id="2072018"/>
    <lineage>
        <taxon>Bacteria</taxon>
        <taxon>Pseudomonadati</taxon>
        <taxon>Pseudomonadota</taxon>
        <taxon>Alphaproteobacteria</taxon>
        <taxon>Rhodobacterales</taxon>
        <taxon>Paracoccaceae</taxon>
        <taxon>Meridianimarinicoccus</taxon>
    </lineage>
</organism>
<sequence length="260" mass="27753">MKLDFQTDGGVGTRANLGLIVLETDETMEPEFSRIMDRAGVALYHCRIAMAPEIRPDTLMLMEKDLPASARLLPPSLQFDAIGFGCTSASTVIGSDKVAEAVRIACPGAKVTDPLAAVIAACRALGVKRLGFVTPYIAEVSARMRSKLEEAGFEIAGFGSFEEGNDRVVARITPASILQAIETVAAQEPCDAVFVSCTNLRCLDVIPIAEQTIGVPVISSNTALAWHMLRMAGVEDTTDRLGMLFAGPQEQEALTLQPVV</sequence>
<dbReference type="PANTHER" id="PTHR40267:SF1">
    <property type="entry name" value="BLR3294 PROTEIN"/>
    <property type="match status" value="1"/>
</dbReference>
<dbReference type="PANTHER" id="PTHR40267">
    <property type="entry name" value="BLR3294 PROTEIN"/>
    <property type="match status" value="1"/>
</dbReference>
<dbReference type="Proteomes" id="UP000245680">
    <property type="component" value="Unassembled WGS sequence"/>
</dbReference>
<name>A0A2V2LBX8_9RHOB</name>
<keyword evidence="2" id="KW-1185">Reference proteome</keyword>
<comment type="caution">
    <text evidence="1">The sequence shown here is derived from an EMBL/GenBank/DDBJ whole genome shotgun (WGS) entry which is preliminary data.</text>
</comment>